<name>A0AA46AF38_9AQUI</name>
<dbReference type="PANTHER" id="PTHR43022:SF1">
    <property type="entry name" value="PROTEIN SMF"/>
    <property type="match status" value="1"/>
</dbReference>
<dbReference type="InterPro" id="IPR057666">
    <property type="entry name" value="DrpA_SLOG"/>
</dbReference>
<dbReference type="InterPro" id="IPR036388">
    <property type="entry name" value="WH-like_DNA-bd_sf"/>
</dbReference>
<dbReference type="Gene3D" id="1.10.10.10">
    <property type="entry name" value="Winged helix-like DNA-binding domain superfamily/Winged helix DNA-binding domain"/>
    <property type="match status" value="1"/>
</dbReference>
<dbReference type="NCBIfam" id="TIGR00732">
    <property type="entry name" value="dprA"/>
    <property type="match status" value="1"/>
</dbReference>
<accession>A0AA46AF38</accession>
<comment type="similarity">
    <text evidence="1">Belongs to the DprA/Smf family.</text>
</comment>
<dbReference type="EMBL" id="FXTX01000015">
    <property type="protein sequence ID" value="SMP16906.1"/>
    <property type="molecule type" value="Genomic_DNA"/>
</dbReference>
<dbReference type="GO" id="GO:0009294">
    <property type="term" value="P:DNA-mediated transformation"/>
    <property type="evidence" value="ECO:0007669"/>
    <property type="project" value="InterPro"/>
</dbReference>
<gene>
    <name evidence="3" type="ORF">SAMN06264868_11549</name>
</gene>
<comment type="caution">
    <text evidence="3">The sequence shown here is derived from an EMBL/GenBank/DDBJ whole genome shotgun (WGS) entry which is preliminary data.</text>
</comment>
<dbReference type="SUPFAM" id="SSF102405">
    <property type="entry name" value="MCP/YpsA-like"/>
    <property type="match status" value="1"/>
</dbReference>
<dbReference type="InterPro" id="IPR010994">
    <property type="entry name" value="RuvA_2-like"/>
</dbReference>
<dbReference type="PANTHER" id="PTHR43022">
    <property type="entry name" value="PROTEIN SMF"/>
    <property type="match status" value="1"/>
</dbReference>
<evidence type="ECO:0000256" key="1">
    <source>
        <dbReference type="ARBA" id="ARBA00006525"/>
    </source>
</evidence>
<sequence>MDIVDFIILSKIKGIGNIRAREIIQKYENITYLFESSYNEIVDKFGKVVADNIINSDFKLLKEEAEKEVGKADKNKINIIPITDDRYPRNLKEIPDAPLYIYHKGILPIPENAVAVVGTRKYSQYGKFVAEHFCKYLAENGINIVSGMATGIDTIAHKVCIENGGFTTAVLGNGLDIIFPPENRNLFFKIIENGAVISEFPLGTKPTKYTFPQRNRLIAGLSMAVFVVEAPSKSGSLITAGYANDYGRVVLTVPANINNPSSVGNNELIKEGASILLSPKDFKEHIPFLFSGYKNIDFTDLSDKEKKILDIIKNPMHIEEIVQKAEIPYEEVMQILFMLTLKGILSEENGFYQRNIL</sequence>
<proteinExistence type="inferred from homology"/>
<evidence type="ECO:0000313" key="4">
    <source>
        <dbReference type="Proteomes" id="UP001157947"/>
    </source>
</evidence>
<keyword evidence="4" id="KW-1185">Reference proteome</keyword>
<reference evidence="3" key="1">
    <citation type="submission" date="2017-05" db="EMBL/GenBank/DDBJ databases">
        <authorList>
            <person name="Varghese N."/>
            <person name="Submissions S."/>
        </authorList>
    </citation>
    <scope>NUCLEOTIDE SEQUENCE</scope>
    <source>
        <strain evidence="3">DSM 18763</strain>
    </source>
</reference>
<protein>
    <submittedName>
        <fullName evidence="3">DNA processing protein</fullName>
    </submittedName>
</protein>
<evidence type="ECO:0000259" key="2">
    <source>
        <dbReference type="Pfam" id="PF02481"/>
    </source>
</evidence>
<dbReference type="AlphaFoldDB" id="A0AA46AF38"/>
<evidence type="ECO:0000313" key="3">
    <source>
        <dbReference type="EMBL" id="SMP16906.1"/>
    </source>
</evidence>
<dbReference type="InterPro" id="IPR003488">
    <property type="entry name" value="DprA"/>
</dbReference>
<dbReference type="SUPFAM" id="SSF47781">
    <property type="entry name" value="RuvA domain 2-like"/>
    <property type="match status" value="1"/>
</dbReference>
<dbReference type="Pfam" id="PF02481">
    <property type="entry name" value="DNA_processg_A"/>
    <property type="match status" value="1"/>
</dbReference>
<dbReference type="RefSeq" id="WP_265134597.1">
    <property type="nucleotide sequence ID" value="NZ_FXTX01000015.1"/>
</dbReference>
<dbReference type="Gene3D" id="3.40.50.450">
    <property type="match status" value="1"/>
</dbReference>
<dbReference type="Proteomes" id="UP001157947">
    <property type="component" value="Unassembled WGS sequence"/>
</dbReference>
<organism evidence="3 4">
    <name type="scientific">Venenivibrio stagnispumantis</name>
    <dbReference type="NCBI Taxonomy" id="407998"/>
    <lineage>
        <taxon>Bacteria</taxon>
        <taxon>Pseudomonadati</taxon>
        <taxon>Aquificota</taxon>
        <taxon>Aquificia</taxon>
        <taxon>Aquificales</taxon>
        <taxon>Hydrogenothermaceae</taxon>
        <taxon>Venenivibrio</taxon>
    </lineage>
</organism>
<feature type="domain" description="Smf/DprA SLOG" evidence="2">
    <location>
        <begin position="79"/>
        <end position="285"/>
    </location>
</feature>